<dbReference type="Proteomes" id="UP000240883">
    <property type="component" value="Unassembled WGS sequence"/>
</dbReference>
<keyword evidence="3" id="KW-1185">Reference proteome</keyword>
<feature type="region of interest" description="Disordered" evidence="1">
    <location>
        <begin position="1"/>
        <end position="153"/>
    </location>
</feature>
<feature type="compositionally biased region" description="Pro residues" evidence="1">
    <location>
        <begin position="138"/>
        <end position="147"/>
    </location>
</feature>
<accession>A0A2T2NK27</accession>
<organism evidence="2 3">
    <name type="scientific">Corynespora cassiicola Philippines</name>
    <dbReference type="NCBI Taxonomy" id="1448308"/>
    <lineage>
        <taxon>Eukaryota</taxon>
        <taxon>Fungi</taxon>
        <taxon>Dikarya</taxon>
        <taxon>Ascomycota</taxon>
        <taxon>Pezizomycotina</taxon>
        <taxon>Dothideomycetes</taxon>
        <taxon>Pleosporomycetidae</taxon>
        <taxon>Pleosporales</taxon>
        <taxon>Corynesporascaceae</taxon>
        <taxon>Corynespora</taxon>
    </lineage>
</organism>
<sequence length="153" mass="17471">MDDSRPERKNQSKNKHGGAIQSPHNIQITAHIPLGPNPVTHMVLSSSEDGKRIEKNKEQRRSRTHKDERIGGGEGRRVIRKRRKGGPGMGVFIPTTKLRRHHHHHRRRIQSLQNNNRRATSPHKTQRAHARNALHISPPFPHPPRPAAWPGLT</sequence>
<feature type="compositionally biased region" description="Basic and acidic residues" evidence="1">
    <location>
        <begin position="48"/>
        <end position="77"/>
    </location>
</feature>
<evidence type="ECO:0000313" key="3">
    <source>
        <dbReference type="Proteomes" id="UP000240883"/>
    </source>
</evidence>
<gene>
    <name evidence="2" type="ORF">BS50DRAFT_397665</name>
</gene>
<evidence type="ECO:0000313" key="2">
    <source>
        <dbReference type="EMBL" id="PSN65791.1"/>
    </source>
</evidence>
<dbReference type="AlphaFoldDB" id="A0A2T2NK27"/>
<reference evidence="2 3" key="1">
    <citation type="journal article" date="2018" name="Front. Microbiol.">
        <title>Genome-Wide Analysis of Corynespora cassiicola Leaf Fall Disease Putative Effectors.</title>
        <authorList>
            <person name="Lopez D."/>
            <person name="Ribeiro S."/>
            <person name="Label P."/>
            <person name="Fumanal B."/>
            <person name="Venisse J.S."/>
            <person name="Kohler A."/>
            <person name="de Oliveira R.R."/>
            <person name="Labutti K."/>
            <person name="Lipzen A."/>
            <person name="Lail K."/>
            <person name="Bauer D."/>
            <person name="Ohm R.A."/>
            <person name="Barry K.W."/>
            <person name="Spatafora J."/>
            <person name="Grigoriev I.V."/>
            <person name="Martin F.M."/>
            <person name="Pujade-Renaud V."/>
        </authorList>
    </citation>
    <scope>NUCLEOTIDE SEQUENCE [LARGE SCALE GENOMIC DNA]</scope>
    <source>
        <strain evidence="2 3">Philippines</strain>
    </source>
</reference>
<feature type="compositionally biased region" description="Basic residues" evidence="1">
    <location>
        <begin position="120"/>
        <end position="132"/>
    </location>
</feature>
<dbReference type="EMBL" id="KZ678136">
    <property type="protein sequence ID" value="PSN65791.1"/>
    <property type="molecule type" value="Genomic_DNA"/>
</dbReference>
<evidence type="ECO:0000256" key="1">
    <source>
        <dbReference type="SAM" id="MobiDB-lite"/>
    </source>
</evidence>
<feature type="compositionally biased region" description="Basic residues" evidence="1">
    <location>
        <begin position="97"/>
        <end position="109"/>
    </location>
</feature>
<protein>
    <submittedName>
        <fullName evidence="2">Uncharacterized protein</fullName>
    </submittedName>
</protein>
<feature type="compositionally biased region" description="Polar residues" evidence="1">
    <location>
        <begin position="110"/>
        <end position="119"/>
    </location>
</feature>
<proteinExistence type="predicted"/>
<name>A0A2T2NK27_CORCC</name>
<feature type="compositionally biased region" description="Basic and acidic residues" evidence="1">
    <location>
        <begin position="1"/>
        <end position="10"/>
    </location>
</feature>